<protein>
    <submittedName>
        <fullName evidence="1">Buzidau</fullName>
    </submittedName>
</protein>
<dbReference type="Gene3D" id="2.170.270.10">
    <property type="entry name" value="SET domain"/>
    <property type="match status" value="2"/>
</dbReference>
<dbReference type="InterPro" id="IPR046341">
    <property type="entry name" value="SET_dom_sf"/>
</dbReference>
<dbReference type="STRING" id="104452.A0A0L7L5H2"/>
<dbReference type="AlphaFoldDB" id="A0A0L7L5H2"/>
<dbReference type="Gene3D" id="1.25.40.10">
    <property type="entry name" value="Tetratricopeptide repeat domain"/>
    <property type="match status" value="2"/>
</dbReference>
<reference evidence="1 2" key="1">
    <citation type="journal article" date="2015" name="Genome Biol. Evol.">
        <title>The genome of winter moth (Operophtera brumata) provides a genomic perspective on sexual dimorphism and phenology.</title>
        <authorList>
            <person name="Derks M.F."/>
            <person name="Smit S."/>
            <person name="Salis L."/>
            <person name="Schijlen E."/>
            <person name="Bossers A."/>
            <person name="Mateman C."/>
            <person name="Pijl A.S."/>
            <person name="de Ridder D."/>
            <person name="Groenen M.A."/>
            <person name="Visser M.E."/>
            <person name="Megens H.J."/>
        </authorList>
    </citation>
    <scope>NUCLEOTIDE SEQUENCE [LARGE SCALE GENOMIC DNA]</scope>
    <source>
        <strain evidence="1">WM2013NL</strain>
        <tissue evidence="1">Head and thorax</tissue>
    </source>
</reference>
<dbReference type="PANTHER" id="PTHR12197:SF251">
    <property type="entry name" value="EG:BACR7C10.4 PROTEIN"/>
    <property type="match status" value="1"/>
</dbReference>
<dbReference type="GO" id="GO:0005634">
    <property type="term" value="C:nucleus"/>
    <property type="evidence" value="ECO:0007669"/>
    <property type="project" value="TreeGrafter"/>
</dbReference>
<sequence length="295" mass="33280">MNSIGTGVYLAASTMDHSCEPNAVATFDGKTLNVRAVKDMPSNTRTTVDMNSIGTGVYLAVSTMDHSCDPNAVATFDGKTLSTELLTSYYFVCQCLRCMDETQIKYVHAAKCLNNECDAPVSIQWKENIQLVRKTDCSQNSDKQNMIMPIDNEEATEKCNEIKNEPFQGVRCDECGTKYTETHIDTFVKAMEFTELHLRNMQCASVAYVDVCKFCLDRHEGVLHPMNVTHAQTLDHAFDALIQYGKILLYKMDLNNALIQLKRSEKILKITHGDRHPLYREQLLPLLQQAIMESS</sequence>
<comment type="caution">
    <text evidence="1">The sequence shown here is derived from an EMBL/GenBank/DDBJ whole genome shotgun (WGS) entry which is preliminary data.</text>
</comment>
<dbReference type="InterPro" id="IPR050869">
    <property type="entry name" value="H3K4_H4K5_MeTrfase"/>
</dbReference>
<dbReference type="PANTHER" id="PTHR12197">
    <property type="entry name" value="HISTONE-LYSINE N-METHYLTRANSFERASE SMYD"/>
    <property type="match status" value="1"/>
</dbReference>
<gene>
    <name evidence="1" type="ORF">OBRU01_14941</name>
</gene>
<proteinExistence type="predicted"/>
<keyword evidence="2" id="KW-1185">Reference proteome</keyword>
<evidence type="ECO:0000313" key="1">
    <source>
        <dbReference type="EMBL" id="KOB70702.1"/>
    </source>
</evidence>
<dbReference type="InterPro" id="IPR011990">
    <property type="entry name" value="TPR-like_helical_dom_sf"/>
</dbReference>
<accession>A0A0L7L5H2</accession>
<name>A0A0L7L5H2_OPEBR</name>
<evidence type="ECO:0000313" key="2">
    <source>
        <dbReference type="Proteomes" id="UP000037510"/>
    </source>
</evidence>
<dbReference type="Proteomes" id="UP000037510">
    <property type="component" value="Unassembled WGS sequence"/>
</dbReference>
<organism evidence="1 2">
    <name type="scientific">Operophtera brumata</name>
    <name type="common">Winter moth</name>
    <name type="synonym">Phalaena brumata</name>
    <dbReference type="NCBI Taxonomy" id="104452"/>
    <lineage>
        <taxon>Eukaryota</taxon>
        <taxon>Metazoa</taxon>
        <taxon>Ecdysozoa</taxon>
        <taxon>Arthropoda</taxon>
        <taxon>Hexapoda</taxon>
        <taxon>Insecta</taxon>
        <taxon>Pterygota</taxon>
        <taxon>Neoptera</taxon>
        <taxon>Endopterygota</taxon>
        <taxon>Lepidoptera</taxon>
        <taxon>Glossata</taxon>
        <taxon>Ditrysia</taxon>
        <taxon>Geometroidea</taxon>
        <taxon>Geometridae</taxon>
        <taxon>Larentiinae</taxon>
        <taxon>Operophtera</taxon>
    </lineage>
</organism>
<dbReference type="SUPFAM" id="SSF82199">
    <property type="entry name" value="SET domain"/>
    <property type="match status" value="2"/>
</dbReference>
<dbReference type="EMBL" id="JTDY01002798">
    <property type="protein sequence ID" value="KOB70702.1"/>
    <property type="molecule type" value="Genomic_DNA"/>
</dbReference>